<dbReference type="OrthoDB" id="10261634at2759"/>
<feature type="transmembrane region" description="Helical" evidence="5">
    <location>
        <begin position="289"/>
        <end position="306"/>
    </location>
</feature>
<comment type="subcellular location">
    <subcellularLocation>
        <location evidence="1">Membrane</location>
        <topology evidence="1">Multi-pass membrane protein</topology>
    </subcellularLocation>
</comment>
<dbReference type="eggNOG" id="KOG1441">
    <property type="taxonomic scope" value="Eukaryota"/>
</dbReference>
<dbReference type="InterPro" id="IPR050186">
    <property type="entry name" value="TPT_transporter"/>
</dbReference>
<protein>
    <submittedName>
        <fullName evidence="7">Putative sugar phosphate/phosphate translocator</fullName>
    </submittedName>
</protein>
<evidence type="ECO:0000259" key="6">
    <source>
        <dbReference type="Pfam" id="PF03151"/>
    </source>
</evidence>
<feature type="transmembrane region" description="Helical" evidence="5">
    <location>
        <begin position="84"/>
        <end position="104"/>
    </location>
</feature>
<dbReference type="InterPro" id="IPR037185">
    <property type="entry name" value="EmrE-like"/>
</dbReference>
<gene>
    <name evidence="7" type="ORF">F751_5376</name>
</gene>
<keyword evidence="3 5" id="KW-1133">Transmembrane helix</keyword>
<evidence type="ECO:0000256" key="4">
    <source>
        <dbReference type="ARBA" id="ARBA00023136"/>
    </source>
</evidence>
<feature type="transmembrane region" description="Helical" evidence="5">
    <location>
        <begin position="234"/>
        <end position="255"/>
    </location>
</feature>
<keyword evidence="2 5" id="KW-0812">Transmembrane</keyword>
<feature type="transmembrane region" description="Helical" evidence="5">
    <location>
        <begin position="138"/>
        <end position="156"/>
    </location>
</feature>
<dbReference type="PANTHER" id="PTHR11132">
    <property type="entry name" value="SOLUTE CARRIER FAMILY 35"/>
    <property type="match status" value="1"/>
</dbReference>
<dbReference type="Pfam" id="PF03151">
    <property type="entry name" value="TPT"/>
    <property type="match status" value="1"/>
</dbReference>
<feature type="transmembrane region" description="Helical" evidence="5">
    <location>
        <begin position="110"/>
        <end position="131"/>
    </location>
</feature>
<feature type="transmembrane region" description="Helical" evidence="5">
    <location>
        <begin position="198"/>
        <end position="222"/>
    </location>
</feature>
<dbReference type="InterPro" id="IPR004853">
    <property type="entry name" value="Sugar_P_trans_dom"/>
</dbReference>
<dbReference type="RefSeq" id="XP_011400497.1">
    <property type="nucleotide sequence ID" value="XM_011402195.1"/>
</dbReference>
<sequence length="370" mass="39527">MEGPVSSERTTTLVTVVVVIIIEYRYFSNIGVILLNKYLLSIFNFRYPIFLTLCHMVACSLLGGALAASRLIPVQPIASRPQMAKITLLAAIFCFTVVLGNVSLKTIPVSFNQAIGATTPAFTAALSVLMLSQREPRAVYLSLVPVVVGIVIASGAEPSFEIVGFLACVTATAGRALKSVLQSIMLDDLADRMDSMSLLLYMAPIAVVLLVPVTATAEAGALQAALVMGRQPGFWMLLILNSGMAYFVNLTNFLVTKYTSALTLQVLGNAKGVVAVVTSVLYFQNPVNAMSALGYTITVAGVVAYSQAKKRTRKVASVPKHAAQEHAVQIKIDVHAESESPTSRLQRTQGVGARDASIPVLLVHQTPKDM</sequence>
<dbReference type="AlphaFoldDB" id="A0A087SP66"/>
<keyword evidence="4 5" id="KW-0472">Membrane</keyword>
<evidence type="ECO:0000256" key="1">
    <source>
        <dbReference type="ARBA" id="ARBA00004141"/>
    </source>
</evidence>
<dbReference type="KEGG" id="apro:F751_5376"/>
<keyword evidence="8" id="KW-1185">Reference proteome</keyword>
<dbReference type="EMBL" id="KL662148">
    <property type="protein sequence ID" value="KFM27520.1"/>
    <property type="molecule type" value="Genomic_DNA"/>
</dbReference>
<organism evidence="7 8">
    <name type="scientific">Auxenochlorella protothecoides</name>
    <name type="common">Green microalga</name>
    <name type="synonym">Chlorella protothecoides</name>
    <dbReference type="NCBI Taxonomy" id="3075"/>
    <lineage>
        <taxon>Eukaryota</taxon>
        <taxon>Viridiplantae</taxon>
        <taxon>Chlorophyta</taxon>
        <taxon>core chlorophytes</taxon>
        <taxon>Trebouxiophyceae</taxon>
        <taxon>Chlorellales</taxon>
        <taxon>Chlorellaceae</taxon>
        <taxon>Auxenochlorella</taxon>
    </lineage>
</organism>
<accession>A0A087SP66</accession>
<feature type="transmembrane region" description="Helical" evidence="5">
    <location>
        <begin position="162"/>
        <end position="177"/>
    </location>
</feature>
<name>A0A087SP66_AUXPR</name>
<evidence type="ECO:0000313" key="7">
    <source>
        <dbReference type="EMBL" id="KFM27520.1"/>
    </source>
</evidence>
<evidence type="ECO:0000313" key="8">
    <source>
        <dbReference type="Proteomes" id="UP000028924"/>
    </source>
</evidence>
<proteinExistence type="predicted"/>
<reference evidence="7 8" key="1">
    <citation type="journal article" date="2014" name="BMC Genomics">
        <title>Oil accumulation mechanisms of the oleaginous microalga Chlorella protothecoides revealed through its genome, transcriptomes, and proteomes.</title>
        <authorList>
            <person name="Gao C."/>
            <person name="Wang Y."/>
            <person name="Shen Y."/>
            <person name="Yan D."/>
            <person name="He X."/>
            <person name="Dai J."/>
            <person name="Wu Q."/>
        </authorList>
    </citation>
    <scope>NUCLEOTIDE SEQUENCE [LARGE SCALE GENOMIC DNA]</scope>
    <source>
        <strain evidence="7 8">0710</strain>
    </source>
</reference>
<feature type="transmembrane region" description="Helical" evidence="5">
    <location>
        <begin position="47"/>
        <end position="72"/>
    </location>
</feature>
<dbReference type="Proteomes" id="UP000028924">
    <property type="component" value="Unassembled WGS sequence"/>
</dbReference>
<dbReference type="GeneID" id="23616767"/>
<evidence type="ECO:0000256" key="3">
    <source>
        <dbReference type="ARBA" id="ARBA00022989"/>
    </source>
</evidence>
<feature type="transmembrane region" description="Helical" evidence="5">
    <location>
        <begin position="12"/>
        <end position="35"/>
    </location>
</feature>
<evidence type="ECO:0000256" key="5">
    <source>
        <dbReference type="SAM" id="Phobius"/>
    </source>
</evidence>
<feature type="domain" description="Sugar phosphate transporter" evidence="6">
    <location>
        <begin position="19"/>
        <end position="306"/>
    </location>
</feature>
<evidence type="ECO:0000256" key="2">
    <source>
        <dbReference type="ARBA" id="ARBA00022692"/>
    </source>
</evidence>
<dbReference type="SUPFAM" id="SSF103481">
    <property type="entry name" value="Multidrug resistance efflux transporter EmrE"/>
    <property type="match status" value="1"/>
</dbReference>
<feature type="transmembrane region" description="Helical" evidence="5">
    <location>
        <begin position="262"/>
        <end position="283"/>
    </location>
</feature>
<dbReference type="GO" id="GO:0016020">
    <property type="term" value="C:membrane"/>
    <property type="evidence" value="ECO:0007669"/>
    <property type="project" value="UniProtKB-SubCell"/>
</dbReference>